<evidence type="ECO:0008006" key="2">
    <source>
        <dbReference type="Google" id="ProtNLM"/>
    </source>
</evidence>
<accession>A0A1J5RQM9</accession>
<comment type="caution">
    <text evidence="1">The sequence shown here is derived from an EMBL/GenBank/DDBJ whole genome shotgun (WGS) entry which is preliminary data.</text>
</comment>
<protein>
    <recommendedName>
        <fullName evidence="2">Four helix bundle protein</fullName>
    </recommendedName>
</protein>
<dbReference type="Pfam" id="PF05635">
    <property type="entry name" value="23S_rRNA_IVP"/>
    <property type="match status" value="1"/>
</dbReference>
<proteinExistence type="predicted"/>
<evidence type="ECO:0000313" key="1">
    <source>
        <dbReference type="EMBL" id="OIQ90381.1"/>
    </source>
</evidence>
<dbReference type="InterPro" id="IPR012657">
    <property type="entry name" value="23S_rRNA-intervening_sequence"/>
</dbReference>
<dbReference type="NCBIfam" id="NF008912">
    <property type="entry name" value="PRK12275.1-6"/>
    <property type="match status" value="1"/>
</dbReference>
<dbReference type="AlphaFoldDB" id="A0A1J5RQM9"/>
<dbReference type="SUPFAM" id="SSF158446">
    <property type="entry name" value="IVS-encoded protein-like"/>
    <property type="match status" value="1"/>
</dbReference>
<dbReference type="EMBL" id="MLJW01000294">
    <property type="protein sequence ID" value="OIQ90381.1"/>
    <property type="molecule type" value="Genomic_DNA"/>
</dbReference>
<dbReference type="CDD" id="cd16377">
    <property type="entry name" value="23S_rRNA_IVP_like"/>
    <property type="match status" value="1"/>
</dbReference>
<name>A0A1J5RQM9_9ZZZZ</name>
<reference evidence="1" key="1">
    <citation type="submission" date="2016-10" db="EMBL/GenBank/DDBJ databases">
        <title>Sequence of Gallionella enrichment culture.</title>
        <authorList>
            <person name="Poehlein A."/>
            <person name="Muehling M."/>
            <person name="Daniel R."/>
        </authorList>
    </citation>
    <scope>NUCLEOTIDE SEQUENCE</scope>
</reference>
<dbReference type="NCBIfam" id="TIGR02436">
    <property type="entry name" value="four helix bundle protein"/>
    <property type="match status" value="1"/>
</dbReference>
<dbReference type="PANTHER" id="PTHR38471:SF2">
    <property type="entry name" value="FOUR HELIX BUNDLE PROTEIN"/>
    <property type="match status" value="1"/>
</dbReference>
<organism evidence="1">
    <name type="scientific">mine drainage metagenome</name>
    <dbReference type="NCBI Taxonomy" id="410659"/>
    <lineage>
        <taxon>unclassified sequences</taxon>
        <taxon>metagenomes</taxon>
        <taxon>ecological metagenomes</taxon>
    </lineage>
</organism>
<dbReference type="Gene3D" id="1.20.1440.60">
    <property type="entry name" value="23S rRNA-intervening sequence"/>
    <property type="match status" value="1"/>
</dbReference>
<dbReference type="InterPro" id="IPR036583">
    <property type="entry name" value="23S_rRNA_IVS_sf"/>
</dbReference>
<gene>
    <name evidence="1" type="ORF">GALL_277190</name>
</gene>
<sequence>MGKTFEDLDVWKRSRELAVRVYRSTSDCRDYGFRDQITRSALSIPSNIAEGAERTTRKEFALFVGYAKGSAGELRTQLMIGSDLGYIEVSNATEMISESKQLSKMLFALQQSLNQTQ</sequence>
<dbReference type="PANTHER" id="PTHR38471">
    <property type="entry name" value="FOUR HELIX BUNDLE PROTEIN"/>
    <property type="match status" value="1"/>
</dbReference>